<evidence type="ECO:0000313" key="3">
    <source>
        <dbReference type="EMBL" id="KAF1947390.1"/>
    </source>
</evidence>
<dbReference type="EMBL" id="ML975998">
    <property type="protein sequence ID" value="KAF1947390.1"/>
    <property type="molecule type" value="Genomic_DNA"/>
</dbReference>
<dbReference type="Pfam" id="PF24883">
    <property type="entry name" value="NPHP3_N"/>
    <property type="match status" value="1"/>
</dbReference>
<name>A0A6A5T5E0_9PLEO</name>
<proteinExistence type="predicted"/>
<evidence type="ECO:0000256" key="1">
    <source>
        <dbReference type="ARBA" id="ARBA00022737"/>
    </source>
</evidence>
<dbReference type="Proteomes" id="UP000800038">
    <property type="component" value="Unassembled WGS sequence"/>
</dbReference>
<dbReference type="AlphaFoldDB" id="A0A6A5T5E0"/>
<feature type="domain" description="Nephrocystin 3-like N-terminal" evidence="2">
    <location>
        <begin position="61"/>
        <end position="107"/>
    </location>
</feature>
<dbReference type="SUPFAM" id="SSF52540">
    <property type="entry name" value="P-loop containing nucleoside triphosphate hydrolases"/>
    <property type="match status" value="1"/>
</dbReference>
<reference evidence="3" key="1">
    <citation type="journal article" date="2020" name="Stud. Mycol.">
        <title>101 Dothideomycetes genomes: a test case for predicting lifestyles and emergence of pathogens.</title>
        <authorList>
            <person name="Haridas S."/>
            <person name="Albert R."/>
            <person name="Binder M."/>
            <person name="Bloem J."/>
            <person name="Labutti K."/>
            <person name="Salamov A."/>
            <person name="Andreopoulos B."/>
            <person name="Baker S."/>
            <person name="Barry K."/>
            <person name="Bills G."/>
            <person name="Bluhm B."/>
            <person name="Cannon C."/>
            <person name="Castanera R."/>
            <person name="Culley D."/>
            <person name="Daum C."/>
            <person name="Ezra D."/>
            <person name="Gonzalez J."/>
            <person name="Henrissat B."/>
            <person name="Kuo A."/>
            <person name="Liang C."/>
            <person name="Lipzen A."/>
            <person name="Lutzoni F."/>
            <person name="Magnuson J."/>
            <person name="Mondo S."/>
            <person name="Nolan M."/>
            <person name="Ohm R."/>
            <person name="Pangilinan J."/>
            <person name="Park H.-J."/>
            <person name="Ramirez L."/>
            <person name="Alfaro M."/>
            <person name="Sun H."/>
            <person name="Tritt A."/>
            <person name="Yoshinaga Y."/>
            <person name="Zwiers L.-H."/>
            <person name="Turgeon B."/>
            <person name="Goodwin S."/>
            <person name="Spatafora J."/>
            <person name="Crous P."/>
            <person name="Grigoriev I."/>
        </authorList>
    </citation>
    <scope>NUCLEOTIDE SEQUENCE</scope>
    <source>
        <strain evidence="3">CBS 161.51</strain>
    </source>
</reference>
<keyword evidence="4" id="KW-1185">Reference proteome</keyword>
<gene>
    <name evidence="3" type="ORF">EJ02DRAFT_88807</name>
</gene>
<evidence type="ECO:0000313" key="4">
    <source>
        <dbReference type="Proteomes" id="UP000800038"/>
    </source>
</evidence>
<sequence length="107" mass="11732">MKGSSLAAESPILGTRTTRYSGLANPSIVLPRAEDAPFNSYAKQHEPNCLVNTRVGFLEGIHSWADGQDERYIFWLSGLAGTGKSTIARTVVRSYYGKQLIAASFFF</sequence>
<dbReference type="InterPro" id="IPR027417">
    <property type="entry name" value="P-loop_NTPase"/>
</dbReference>
<dbReference type="OrthoDB" id="674604at2759"/>
<organism evidence="3 4">
    <name type="scientific">Clathrospora elynae</name>
    <dbReference type="NCBI Taxonomy" id="706981"/>
    <lineage>
        <taxon>Eukaryota</taxon>
        <taxon>Fungi</taxon>
        <taxon>Dikarya</taxon>
        <taxon>Ascomycota</taxon>
        <taxon>Pezizomycotina</taxon>
        <taxon>Dothideomycetes</taxon>
        <taxon>Pleosporomycetidae</taxon>
        <taxon>Pleosporales</taxon>
        <taxon>Diademaceae</taxon>
        <taxon>Clathrospora</taxon>
    </lineage>
</organism>
<dbReference type="InterPro" id="IPR056884">
    <property type="entry name" value="NPHP3-like_N"/>
</dbReference>
<keyword evidence="1" id="KW-0677">Repeat</keyword>
<evidence type="ECO:0000259" key="2">
    <source>
        <dbReference type="Pfam" id="PF24883"/>
    </source>
</evidence>
<protein>
    <recommendedName>
        <fullName evidence="2">Nephrocystin 3-like N-terminal domain-containing protein</fullName>
    </recommendedName>
</protein>
<accession>A0A6A5T5E0</accession>